<proteinExistence type="predicted"/>
<evidence type="ECO:0000313" key="3">
    <source>
        <dbReference type="Proteomes" id="UP000297716"/>
    </source>
</evidence>
<name>A0A4Z0YGL1_9PEZI</name>
<reference evidence="2 3" key="1">
    <citation type="submission" date="2019-03" db="EMBL/GenBank/DDBJ databases">
        <title>Draft genome sequence of Xylaria hypoxylon DSM 108379, a ubiquitous saprotrophic-parasitic fungi on hardwood.</title>
        <authorList>
            <person name="Buettner E."/>
            <person name="Leonhardt S."/>
            <person name="Gebauer A.M."/>
            <person name="Liers C."/>
            <person name="Hofrichter M."/>
            <person name="Kellner H."/>
        </authorList>
    </citation>
    <scope>NUCLEOTIDE SEQUENCE [LARGE SCALE GENOMIC DNA]</scope>
    <source>
        <strain evidence="2 3">DSM 108379</strain>
    </source>
</reference>
<dbReference type="EMBL" id="SKBN01000124">
    <property type="protein sequence ID" value="TGJ82537.1"/>
    <property type="molecule type" value="Genomic_DNA"/>
</dbReference>
<dbReference type="Pfam" id="PF12505">
    <property type="entry name" value="DUF3712"/>
    <property type="match status" value="1"/>
</dbReference>
<sequence length="341" mass="36792">MSNINPDAAKTQTAPVDASGKKSHFKRFWWAYLLAFLVVATVIIVPSVLLVAVPKIAQQKLNKAKLTIDGISVTNTQTDSLVMAINSTIEADDSVHATVDAFAGTLYLADVDPPLAFAQIDFPQTTSSATQAVNISQEIQISDQSALTAFNKALLSSMSVQVQVKGNTHIHVRGISRSYPVTFDKTVILKGLNNFDGISILDPSISARSSTNNFNGTVYIPNPSVLTLDIGNTTFTNYFNGEEVGQTYINNLILYPGNNTFFATADIKQLPIINALTQEPFCELKGKLPFQLSGKDVVNNGQVIPYFRDALAASNQSITIDLSEAAKKLGLPTECIDLSSN</sequence>
<gene>
    <name evidence="2" type="ORF">E0Z10_g6200</name>
</gene>
<protein>
    <submittedName>
        <fullName evidence="2">Uncharacterized protein</fullName>
    </submittedName>
</protein>
<feature type="transmembrane region" description="Helical" evidence="1">
    <location>
        <begin position="29"/>
        <end position="53"/>
    </location>
</feature>
<keyword evidence="1" id="KW-0472">Membrane</keyword>
<evidence type="ECO:0000256" key="1">
    <source>
        <dbReference type="SAM" id="Phobius"/>
    </source>
</evidence>
<dbReference type="PANTHER" id="PTHR35895">
    <property type="entry name" value="CHROMOSOME 16, WHOLE GENOME SHOTGUN SEQUENCE"/>
    <property type="match status" value="1"/>
</dbReference>
<dbReference type="PANTHER" id="PTHR35895:SF1">
    <property type="entry name" value="LIPID-BINDING SERUM GLYCOPROTEIN C-TERMINAL DOMAIN-CONTAINING PROTEIN"/>
    <property type="match status" value="1"/>
</dbReference>
<evidence type="ECO:0000313" key="2">
    <source>
        <dbReference type="EMBL" id="TGJ82537.1"/>
    </source>
</evidence>
<dbReference type="InterPro" id="IPR046368">
    <property type="entry name" value="Tag1"/>
</dbReference>
<accession>A0A4Z0YGL1</accession>
<keyword evidence="1" id="KW-1133">Transmembrane helix</keyword>
<dbReference type="AlphaFoldDB" id="A0A4Z0YGL1"/>
<comment type="caution">
    <text evidence="2">The sequence shown here is derived from an EMBL/GenBank/DDBJ whole genome shotgun (WGS) entry which is preliminary data.</text>
</comment>
<dbReference type="Proteomes" id="UP000297716">
    <property type="component" value="Unassembled WGS sequence"/>
</dbReference>
<keyword evidence="1" id="KW-0812">Transmembrane</keyword>
<dbReference type="OrthoDB" id="10039566at2759"/>
<dbReference type="GO" id="GO:0000329">
    <property type="term" value="C:fungal-type vacuole membrane"/>
    <property type="evidence" value="ECO:0007669"/>
    <property type="project" value="InterPro"/>
</dbReference>
<organism evidence="2 3">
    <name type="scientific">Xylaria hypoxylon</name>
    <dbReference type="NCBI Taxonomy" id="37992"/>
    <lineage>
        <taxon>Eukaryota</taxon>
        <taxon>Fungi</taxon>
        <taxon>Dikarya</taxon>
        <taxon>Ascomycota</taxon>
        <taxon>Pezizomycotina</taxon>
        <taxon>Sordariomycetes</taxon>
        <taxon>Xylariomycetidae</taxon>
        <taxon>Xylariales</taxon>
        <taxon>Xylariaceae</taxon>
        <taxon>Xylaria</taxon>
    </lineage>
</organism>
<dbReference type="InterPro" id="IPR022185">
    <property type="entry name" value="DUF3712"/>
</dbReference>
<dbReference type="STRING" id="37992.A0A4Z0YGL1"/>
<keyword evidence="3" id="KW-1185">Reference proteome</keyword>